<dbReference type="InterPro" id="IPR042104">
    <property type="entry name" value="PKS_dehydratase_sf"/>
</dbReference>
<evidence type="ECO:0000256" key="3">
    <source>
        <dbReference type="ARBA" id="ARBA00022450"/>
    </source>
</evidence>
<dbReference type="InterPro" id="IPR011032">
    <property type="entry name" value="GroES-like_sf"/>
</dbReference>
<dbReference type="InterPro" id="IPR009081">
    <property type="entry name" value="PP-bd_ACP"/>
</dbReference>
<dbReference type="InterPro" id="IPR016039">
    <property type="entry name" value="Thiolase-like"/>
</dbReference>
<name>A0ABV3G4W0_9NOCA</name>
<evidence type="ECO:0000256" key="1">
    <source>
        <dbReference type="ARBA" id="ARBA00001957"/>
    </source>
</evidence>
<dbReference type="Pfam" id="PF16197">
    <property type="entry name" value="KAsynt_C_assoc"/>
    <property type="match status" value="1"/>
</dbReference>
<dbReference type="InterPro" id="IPR036736">
    <property type="entry name" value="ACP-like_sf"/>
</dbReference>
<dbReference type="Gene3D" id="3.40.366.10">
    <property type="entry name" value="Malonyl-Coenzyme A Acyl Carrier Protein, domain 2"/>
    <property type="match status" value="1"/>
</dbReference>
<accession>A0ABV3G4W0</accession>
<evidence type="ECO:0000313" key="14">
    <source>
        <dbReference type="Proteomes" id="UP001551695"/>
    </source>
</evidence>
<feature type="active site" description="Proton donor; for dehydratase activity" evidence="9">
    <location>
        <position position="1149"/>
    </location>
</feature>
<dbReference type="Gene3D" id="3.40.50.11460">
    <property type="match status" value="1"/>
</dbReference>
<keyword evidence="3" id="KW-0596">Phosphopantetheine</keyword>
<feature type="domain" description="Carrier" evidence="10">
    <location>
        <begin position="2026"/>
        <end position="2101"/>
    </location>
</feature>
<dbReference type="Pfam" id="PF02801">
    <property type="entry name" value="Ketoacyl-synt_C"/>
    <property type="match status" value="1"/>
</dbReference>
<evidence type="ECO:0000259" key="10">
    <source>
        <dbReference type="PROSITE" id="PS50075"/>
    </source>
</evidence>
<dbReference type="InterPro" id="IPR013154">
    <property type="entry name" value="ADH-like_N"/>
</dbReference>
<evidence type="ECO:0000313" key="13">
    <source>
        <dbReference type="EMBL" id="MEV0712668.1"/>
    </source>
</evidence>
<evidence type="ECO:0000256" key="8">
    <source>
        <dbReference type="ARBA" id="ARBA00023315"/>
    </source>
</evidence>
<keyword evidence="6" id="KW-0045">Antibiotic biosynthesis</keyword>
<comment type="cofactor">
    <cofactor evidence="1">
        <name>pantetheine 4'-phosphate</name>
        <dbReference type="ChEBI" id="CHEBI:47942"/>
    </cofactor>
</comment>
<dbReference type="InterPro" id="IPR036299">
    <property type="entry name" value="Polyketide_synth_docking_sf"/>
</dbReference>
<dbReference type="SMART" id="SM00823">
    <property type="entry name" value="PKS_PP"/>
    <property type="match status" value="1"/>
</dbReference>
<dbReference type="Pfam" id="PF08240">
    <property type="entry name" value="ADH_N"/>
    <property type="match status" value="1"/>
</dbReference>
<dbReference type="EMBL" id="JBFAKC010000024">
    <property type="protein sequence ID" value="MEV0712668.1"/>
    <property type="molecule type" value="Genomic_DNA"/>
</dbReference>
<proteinExistence type="predicted"/>
<dbReference type="SUPFAM" id="SSF47336">
    <property type="entry name" value="ACP-like"/>
    <property type="match status" value="1"/>
</dbReference>
<evidence type="ECO:0000256" key="5">
    <source>
        <dbReference type="ARBA" id="ARBA00022679"/>
    </source>
</evidence>
<dbReference type="InterPro" id="IPR032821">
    <property type="entry name" value="PKS_assoc"/>
</dbReference>
<dbReference type="PROSITE" id="PS52019">
    <property type="entry name" value="PKS_MFAS_DH"/>
    <property type="match status" value="1"/>
</dbReference>
<dbReference type="InterPro" id="IPR001227">
    <property type="entry name" value="Ac_transferase_dom_sf"/>
</dbReference>
<dbReference type="SMART" id="SM00822">
    <property type="entry name" value="PKS_KR"/>
    <property type="match status" value="1"/>
</dbReference>
<dbReference type="CDD" id="cd05195">
    <property type="entry name" value="enoyl_red"/>
    <property type="match status" value="1"/>
</dbReference>
<dbReference type="InterPro" id="IPR057326">
    <property type="entry name" value="KR_dom"/>
</dbReference>
<dbReference type="InterPro" id="IPR050091">
    <property type="entry name" value="PKS_NRPS_Biosynth_Enz"/>
</dbReference>
<dbReference type="InterPro" id="IPR049552">
    <property type="entry name" value="PKS_DH_N"/>
</dbReference>
<evidence type="ECO:0000256" key="2">
    <source>
        <dbReference type="ARBA" id="ARBA00004792"/>
    </source>
</evidence>
<dbReference type="Gene3D" id="3.40.47.10">
    <property type="match status" value="1"/>
</dbReference>
<dbReference type="Gene3D" id="3.30.70.3290">
    <property type="match status" value="1"/>
</dbReference>
<feature type="domain" description="PKS/mFAS DH" evidence="12">
    <location>
        <begin position="947"/>
        <end position="1227"/>
    </location>
</feature>
<evidence type="ECO:0000259" key="11">
    <source>
        <dbReference type="PROSITE" id="PS52004"/>
    </source>
</evidence>
<evidence type="ECO:0000256" key="9">
    <source>
        <dbReference type="PROSITE-ProRule" id="PRU01363"/>
    </source>
</evidence>
<evidence type="ECO:0000259" key="12">
    <source>
        <dbReference type="PROSITE" id="PS52019"/>
    </source>
</evidence>
<dbReference type="InterPro" id="IPR014043">
    <property type="entry name" value="Acyl_transferase_dom"/>
</dbReference>
<evidence type="ECO:0000256" key="6">
    <source>
        <dbReference type="ARBA" id="ARBA00023194"/>
    </source>
</evidence>
<comment type="caution">
    <text evidence="13">The sequence shown here is derived from an EMBL/GenBank/DDBJ whole genome shotgun (WGS) entry which is preliminary data.</text>
</comment>
<dbReference type="SUPFAM" id="SSF55048">
    <property type="entry name" value="Probable ACP-binding domain of malonyl-CoA ACP transacylase"/>
    <property type="match status" value="1"/>
</dbReference>
<dbReference type="SUPFAM" id="SSF101173">
    <property type="entry name" value="Docking domain B of the erythromycin polyketide synthase (DEBS)"/>
    <property type="match status" value="1"/>
</dbReference>
<dbReference type="InterPro" id="IPR049900">
    <property type="entry name" value="PKS_mFAS_DH"/>
</dbReference>
<dbReference type="SUPFAM" id="SSF50129">
    <property type="entry name" value="GroES-like"/>
    <property type="match status" value="1"/>
</dbReference>
<dbReference type="Pfam" id="PF00109">
    <property type="entry name" value="ketoacyl-synt"/>
    <property type="match status" value="1"/>
</dbReference>
<dbReference type="Pfam" id="PF13602">
    <property type="entry name" value="ADH_zinc_N_2"/>
    <property type="match status" value="1"/>
</dbReference>
<gene>
    <name evidence="13" type="ORF">AB0I48_34460</name>
</gene>
<dbReference type="PROSITE" id="PS50075">
    <property type="entry name" value="CARRIER"/>
    <property type="match status" value="1"/>
</dbReference>
<dbReference type="InterPro" id="IPR020841">
    <property type="entry name" value="PKS_Beta-ketoAc_synthase_dom"/>
</dbReference>
<dbReference type="SMART" id="SM00829">
    <property type="entry name" value="PKS_ER"/>
    <property type="match status" value="1"/>
</dbReference>
<dbReference type="PROSITE" id="PS00606">
    <property type="entry name" value="KS3_1"/>
    <property type="match status" value="1"/>
</dbReference>
<keyword evidence="7" id="KW-0511">Multifunctional enzyme</keyword>
<dbReference type="CDD" id="cd00833">
    <property type="entry name" value="PKS"/>
    <property type="match status" value="1"/>
</dbReference>
<dbReference type="InterPro" id="IPR014031">
    <property type="entry name" value="Ketoacyl_synth_C"/>
</dbReference>
<dbReference type="Pfam" id="PF08659">
    <property type="entry name" value="KR"/>
    <property type="match status" value="1"/>
</dbReference>
<organism evidence="13 14">
    <name type="scientific">Nocardia aurea</name>
    <dbReference type="NCBI Taxonomy" id="2144174"/>
    <lineage>
        <taxon>Bacteria</taxon>
        <taxon>Bacillati</taxon>
        <taxon>Actinomycetota</taxon>
        <taxon>Actinomycetes</taxon>
        <taxon>Mycobacteriales</taxon>
        <taxon>Nocardiaceae</taxon>
        <taxon>Nocardia</taxon>
    </lineage>
</organism>
<dbReference type="CDD" id="cd08956">
    <property type="entry name" value="KR_3_FAS_SDR_x"/>
    <property type="match status" value="1"/>
</dbReference>
<dbReference type="PROSITE" id="PS52004">
    <property type="entry name" value="KS3_2"/>
    <property type="match status" value="1"/>
</dbReference>
<dbReference type="Pfam" id="PF00698">
    <property type="entry name" value="Acyl_transf_1"/>
    <property type="match status" value="1"/>
</dbReference>
<dbReference type="Pfam" id="PF14765">
    <property type="entry name" value="PS-DH"/>
    <property type="match status" value="1"/>
</dbReference>
<dbReference type="SUPFAM" id="SSF51735">
    <property type="entry name" value="NAD(P)-binding Rossmann-fold domains"/>
    <property type="match status" value="3"/>
</dbReference>
<dbReference type="SUPFAM" id="SSF53901">
    <property type="entry name" value="Thiolase-like"/>
    <property type="match status" value="1"/>
</dbReference>
<dbReference type="PANTHER" id="PTHR43775:SF51">
    <property type="entry name" value="INACTIVE PHENOLPHTHIOCEROL SYNTHESIS POLYKETIDE SYNTHASE TYPE I PKS1-RELATED"/>
    <property type="match status" value="1"/>
</dbReference>
<dbReference type="InterPro" id="IPR020807">
    <property type="entry name" value="PKS_DH"/>
</dbReference>
<dbReference type="SMART" id="SM00827">
    <property type="entry name" value="PKS_AT"/>
    <property type="match status" value="1"/>
</dbReference>
<feature type="domain" description="Ketosynthase family 3 (KS3)" evidence="11">
    <location>
        <begin position="33"/>
        <end position="457"/>
    </location>
</feature>
<dbReference type="SUPFAM" id="SSF52151">
    <property type="entry name" value="FabD/lysophospholipase-like"/>
    <property type="match status" value="1"/>
</dbReference>
<dbReference type="Pfam" id="PF00550">
    <property type="entry name" value="PP-binding"/>
    <property type="match status" value="1"/>
</dbReference>
<dbReference type="PANTHER" id="PTHR43775">
    <property type="entry name" value="FATTY ACID SYNTHASE"/>
    <property type="match status" value="1"/>
</dbReference>
<dbReference type="Gene3D" id="3.90.180.10">
    <property type="entry name" value="Medium-chain alcohol dehydrogenases, catalytic domain"/>
    <property type="match status" value="1"/>
</dbReference>
<protein>
    <submittedName>
        <fullName evidence="13">Type I polyketide synthase</fullName>
    </submittedName>
</protein>
<keyword evidence="5" id="KW-0808">Transferase</keyword>
<feature type="region of interest" description="C-terminal hotdog fold" evidence="9">
    <location>
        <begin position="1088"/>
        <end position="1227"/>
    </location>
</feature>
<evidence type="ECO:0000256" key="7">
    <source>
        <dbReference type="ARBA" id="ARBA00023268"/>
    </source>
</evidence>
<feature type="region of interest" description="N-terminal hotdog fold" evidence="9">
    <location>
        <begin position="947"/>
        <end position="1074"/>
    </location>
</feature>
<comment type="pathway">
    <text evidence="2">Antibiotic biosynthesis.</text>
</comment>
<dbReference type="InterPro" id="IPR018201">
    <property type="entry name" value="Ketoacyl_synth_AS"/>
</dbReference>
<dbReference type="SMART" id="SM01294">
    <property type="entry name" value="PKS_PP_betabranch"/>
    <property type="match status" value="1"/>
</dbReference>
<feature type="active site" description="Proton acceptor; for dehydratase activity" evidence="9">
    <location>
        <position position="980"/>
    </location>
</feature>
<dbReference type="Proteomes" id="UP001551695">
    <property type="component" value="Unassembled WGS sequence"/>
</dbReference>
<keyword evidence="14" id="KW-1185">Reference proteome</keyword>
<dbReference type="InterPro" id="IPR015083">
    <property type="entry name" value="NorB/c/GfsB-D-like_docking"/>
</dbReference>
<dbReference type="Pfam" id="PF08990">
    <property type="entry name" value="Docking"/>
    <property type="match status" value="1"/>
</dbReference>
<dbReference type="SMART" id="SM00825">
    <property type="entry name" value="PKS_KS"/>
    <property type="match status" value="1"/>
</dbReference>
<dbReference type="SMART" id="SM00826">
    <property type="entry name" value="PKS_DH"/>
    <property type="match status" value="1"/>
</dbReference>
<dbReference type="InterPro" id="IPR049551">
    <property type="entry name" value="PKS_DH_C"/>
</dbReference>
<reference evidence="13 14" key="1">
    <citation type="submission" date="2024-06" db="EMBL/GenBank/DDBJ databases">
        <title>The Natural Products Discovery Center: Release of the First 8490 Sequenced Strains for Exploring Actinobacteria Biosynthetic Diversity.</title>
        <authorList>
            <person name="Kalkreuter E."/>
            <person name="Kautsar S.A."/>
            <person name="Yang D."/>
            <person name="Bader C.D."/>
            <person name="Teijaro C.N."/>
            <person name="Fluegel L."/>
            <person name="Davis C.M."/>
            <person name="Simpson J.R."/>
            <person name="Lauterbach L."/>
            <person name="Steele A.D."/>
            <person name="Gui C."/>
            <person name="Meng S."/>
            <person name="Li G."/>
            <person name="Viehrig K."/>
            <person name="Ye F."/>
            <person name="Su P."/>
            <person name="Kiefer A.F."/>
            <person name="Nichols A."/>
            <person name="Cepeda A.J."/>
            <person name="Yan W."/>
            <person name="Fan B."/>
            <person name="Jiang Y."/>
            <person name="Adhikari A."/>
            <person name="Zheng C.-J."/>
            <person name="Schuster L."/>
            <person name="Cowan T.M."/>
            <person name="Smanski M.J."/>
            <person name="Chevrette M.G."/>
            <person name="De Carvalho L.P.S."/>
            <person name="Shen B."/>
        </authorList>
    </citation>
    <scope>NUCLEOTIDE SEQUENCE [LARGE SCALE GENOMIC DNA]</scope>
    <source>
        <strain evidence="13 14">NPDC050403</strain>
    </source>
</reference>
<dbReference type="InterPro" id="IPR016036">
    <property type="entry name" value="Malonyl_transacylase_ACP-bd"/>
</dbReference>
<dbReference type="InterPro" id="IPR020806">
    <property type="entry name" value="PKS_PP-bd"/>
</dbReference>
<dbReference type="InterPro" id="IPR016035">
    <property type="entry name" value="Acyl_Trfase/lysoPLipase"/>
</dbReference>
<dbReference type="Gene3D" id="3.40.50.720">
    <property type="entry name" value="NAD(P)-binding Rossmann-like Domain"/>
    <property type="match status" value="1"/>
</dbReference>
<dbReference type="InterPro" id="IPR014030">
    <property type="entry name" value="Ketoacyl_synth_N"/>
</dbReference>
<dbReference type="Gene3D" id="3.10.129.110">
    <property type="entry name" value="Polyketide synthase dehydratase"/>
    <property type="match status" value="1"/>
</dbReference>
<dbReference type="Pfam" id="PF22953">
    <property type="entry name" value="SpnB_Rossmann"/>
    <property type="match status" value="1"/>
</dbReference>
<keyword evidence="8" id="KW-0012">Acyltransferase</keyword>
<dbReference type="InterPro" id="IPR036291">
    <property type="entry name" value="NAD(P)-bd_dom_sf"/>
</dbReference>
<dbReference type="InterPro" id="IPR020843">
    <property type="entry name" value="ER"/>
</dbReference>
<evidence type="ECO:0000256" key="4">
    <source>
        <dbReference type="ARBA" id="ARBA00022553"/>
    </source>
</evidence>
<sequence length="2178" mass="227239">MATEEELRAYLKRAAIDLHRTRQRLQEVEYRSSEPIAVIGMGCRYPGGVESPEDLWQMVADGRDVISRFPTDRGWDVDGLYHPDPDHEGTSYSSHGGFLDGAADFDAAFFGISPREALAMEPQQRHMLEVAWEALERAGIDPNTLRGTDTGVFAGIIEVEYGPTIMDDRSGLAGWLLIGRTSSVASGRVAYSLGLEGPAVSLDTACSSSLVAIHQAANSLRSGECSLALAGGATIMPTPEAFIAFSRQRVISADGRAKAFAAAADGTTWSEGVGLLVLERLSDAQRNGHPVLAVLRGSAVNQDGASNGLTAPNGPSQRRVIEAALRSAKIPASGVDVVEAHGTGTPLGDPIEANALLATYGQDRTTPLLLGSIKSNIGHSSAAAGVAGAIKVIMAMRHGTVPPTLHVDEPSHQVDWDAGAVELVTEATRWPEVDRPRRAAVSAFGISGTNSHVIFEEAPAPATEEGEPEAAGVEQVEPAATAWVVSAATAPALSDQIARLSTFLDDHPEHSPADIGYSLASRRARFAHRAVVLGSTREELTAALKTAASVVEDSATADAGANVAVGVAGSSAKTAVMFPGQGAQRVGMGRALYERYPVYAAAFDEVCARLDPALGRSLREVVFAEPDTAEAALLDHTAFTQAALFAVEVALFRLAESFGVLPDLVLGHSIGEISAAHVAGVLSLDDAATLVAARGRLMQALPEGGAMLSVRADEQTVLPLLSGRESGVAIAAINSPSALTISGVAEVVDDIAAELRSLGHTVKPLRVSHAFHSPLMEPMLAEFGAVAASLTYQRPSIPIVSNVTGTVAEPEQLCTPEYWVRHVREAVRFADGVRAAHDFGATVFLEVGPGASSTTLVDEVLNDGVDEAVAVATALLRPKQDEPIAFYAGLAAAHASGTAVDWTRGIDVDAVARVDLPTYAFQHRRYWLDKPTGTGDVAGVGLGVVDHPLLGAKITQASGGDDVLLTGLLSTRAQPWLADHVVGGSILVPGTAFVEIALLAGAQVGVPRIGELVLQAPLVLPERGGVEVQAVVGGSGDDRPITVYSRPQQLDDEVEQAEWTVHATGSLVLDDASAVVTAEAASWPVSGATSVEIGDPYAELADAGYGYGPVFQGLRAVWRRGEELFAEVELPEQARGAAGAFGIHPALLDAALHAMAVAGGDTDGDQIRLPFAWEGVTLHAVGATAVRVRLAATGTDRMSITAVDTAGAPVVTVDGLSLRAMSRDALGGSAKPTAAEGLYAPTWVPQPVVEAAQGNWEPYADVENEYEEVVSTASAKAVVLRFGGDTQDVPGPDAVRTTVTTVLRRVQDVLADERNADATLVVVTSHAVSIEGAEPIGDLAVAPVWGLLRSAQAEQPDRIQLVDVDDADDYRAAVAATLGGSEGQVAFRRGVPHVPRLARPGADSASGSALVGSRPWLLTSLGKGTLHGDNIVLVESSDSEPLGPGEVRVRLRASGMNFRDVLIVLGMYPDPDAPIGGEGAGIIVDVADDVTEFAVGDKVMGLFSGLGSTVVSDQRMVAAMPEGWTYAQAAAVPAVFGTAYYSLVDLAGVQAGESLLVHAATGGVGMAATQLARHLGLEVYATASEPKWKTLREIGYDDAHIGNSRTLDFEQKFLAATDGRGVDVVLDSLAGDFVDASLRLLSRGGRFIEMGQTDVRDPEKIAREYPGVAYRGFVLMEAGPDRLHEILTELVALFASGALAPLPVTTWDVRRAPEAFRFLSQARHVGKNVLTIPAPLDPEGTVLVTGGTGVLGGEIARHLVRARGMRHLVLTSRSGSAAAGANELREELISLGAEVEIAACDVADRDALAALLADIPRAHPLTAVVHTAGVTDDAVFGAQTPKSLETALRPKVDAAWNLHVATRDLGLAEFVLYSSVAGVLGGPGQANYAAANVYLDALAQHRQRLGLPATSIAWGLWAQASGITAELSDIDRARMRRDGMIGIDTADGVVMFDNALSTGAALTVAARLDLAAIRAAGADDPTLLPPPLRGLLRAAPRRAGGGAGEAGESSSLAKSLLAMSPVDQERTMLTLIRSHAAAVLGHDSPDEIGPGQAFTDLGFDSLGAVEFRNRLKSATGLKLTTTVVFDYPTPAILARYMCEEIVPADAAAARIIAEIDTVAAGFAAAALSGAERTDIADRLDELLRAVRGEEDDAVISELGSAADDELFEFFDSDPASLG</sequence>
<keyword evidence="4" id="KW-0597">Phosphoprotein</keyword>
<dbReference type="Gene3D" id="1.10.1200.10">
    <property type="entry name" value="ACP-like"/>
    <property type="match status" value="1"/>
</dbReference>
<dbReference type="InterPro" id="IPR055123">
    <property type="entry name" value="SpnB-like_Rossmann"/>
</dbReference>
<dbReference type="InterPro" id="IPR013968">
    <property type="entry name" value="PKS_KR"/>
</dbReference>
<dbReference type="Pfam" id="PF21089">
    <property type="entry name" value="PKS_DH_N"/>
    <property type="match status" value="1"/>
</dbReference>